<evidence type="ECO:0000313" key="11">
    <source>
        <dbReference type="Proteomes" id="UP000216411"/>
    </source>
</evidence>
<evidence type="ECO:0000256" key="6">
    <source>
        <dbReference type="ARBA" id="ARBA00023288"/>
    </source>
</evidence>
<comment type="caution">
    <text evidence="10">The sequence shown here is derived from an EMBL/GenBank/DDBJ whole genome shotgun (WGS) entry which is preliminary data.</text>
</comment>
<feature type="chain" id="PRO_5033296259" evidence="7">
    <location>
        <begin position="27"/>
        <end position="376"/>
    </location>
</feature>
<dbReference type="Proteomes" id="UP000216411">
    <property type="component" value="Unassembled WGS sequence"/>
</dbReference>
<keyword evidence="5" id="KW-0472">Membrane</keyword>
<keyword evidence="6" id="KW-0449">Lipoprotein</keyword>
<organism evidence="10 11">
    <name type="scientific">Lachnotalea glycerini</name>
    <dbReference type="NCBI Taxonomy" id="1763509"/>
    <lineage>
        <taxon>Bacteria</taxon>
        <taxon>Bacillati</taxon>
        <taxon>Bacillota</taxon>
        <taxon>Clostridia</taxon>
        <taxon>Lachnospirales</taxon>
        <taxon>Lachnospiraceae</taxon>
        <taxon>Lachnotalea</taxon>
    </lineage>
</organism>
<dbReference type="EMBL" id="QICS01000003">
    <property type="protein sequence ID" value="PXV91756.1"/>
    <property type="molecule type" value="Genomic_DNA"/>
</dbReference>
<protein>
    <submittedName>
        <fullName evidence="10">BMP family ABC transporter substrate-binding protein</fullName>
    </submittedName>
    <submittedName>
        <fullName evidence="9">Nucleoside-binding protein</fullName>
    </submittedName>
</protein>
<dbReference type="SUPFAM" id="SSF53822">
    <property type="entry name" value="Periplasmic binding protein-like I"/>
    <property type="match status" value="1"/>
</dbReference>
<feature type="domain" description="ABC transporter substrate-binding protein PnrA-like" evidence="8">
    <location>
        <begin position="54"/>
        <end position="355"/>
    </location>
</feature>
<dbReference type="Gene3D" id="3.40.50.2300">
    <property type="match status" value="2"/>
</dbReference>
<reference evidence="10" key="3">
    <citation type="submission" date="2018-07" db="EMBL/GenBank/DDBJ databases">
        <authorList>
            <person name="Quirk P.G."/>
            <person name="Krulwich T.A."/>
        </authorList>
    </citation>
    <scope>NUCLEOTIDE SEQUENCE</scope>
    <source>
        <strain evidence="10">CCRI-19302</strain>
    </source>
</reference>
<dbReference type="OrthoDB" id="9769871at2"/>
<dbReference type="RefSeq" id="WP_094378105.1">
    <property type="nucleotide sequence ID" value="NZ_NOKA02000062.1"/>
</dbReference>
<dbReference type="PROSITE" id="PS51257">
    <property type="entry name" value="PROKAR_LIPOPROTEIN"/>
    <property type="match status" value="1"/>
</dbReference>
<evidence type="ECO:0000259" key="8">
    <source>
        <dbReference type="Pfam" id="PF02608"/>
    </source>
</evidence>
<evidence type="ECO:0000256" key="4">
    <source>
        <dbReference type="ARBA" id="ARBA00022729"/>
    </source>
</evidence>
<proteinExistence type="inferred from homology"/>
<dbReference type="InterPro" id="IPR050957">
    <property type="entry name" value="BMP_lipoprotein"/>
</dbReference>
<keyword evidence="4 7" id="KW-0732">Signal</keyword>
<dbReference type="Pfam" id="PF02608">
    <property type="entry name" value="Bmp"/>
    <property type="match status" value="1"/>
</dbReference>
<dbReference type="GO" id="GO:0005886">
    <property type="term" value="C:plasma membrane"/>
    <property type="evidence" value="ECO:0007669"/>
    <property type="project" value="UniProtKB-SubCell"/>
</dbReference>
<evidence type="ECO:0000313" key="12">
    <source>
        <dbReference type="Proteomes" id="UP000247523"/>
    </source>
</evidence>
<dbReference type="InterPro" id="IPR003760">
    <property type="entry name" value="PnrA-like"/>
</dbReference>
<gene>
    <name evidence="9" type="ORF">C8E03_103320</name>
    <name evidence="10" type="ORF">CG710_017885</name>
</gene>
<comment type="subcellular location">
    <subcellularLocation>
        <location evidence="1">Cell membrane</location>
        <topology evidence="1">Lipid-anchor</topology>
    </subcellularLocation>
</comment>
<evidence type="ECO:0000256" key="5">
    <source>
        <dbReference type="ARBA" id="ARBA00023136"/>
    </source>
</evidence>
<evidence type="ECO:0000256" key="7">
    <source>
        <dbReference type="SAM" id="SignalP"/>
    </source>
</evidence>
<comment type="similarity">
    <text evidence="2">Belongs to the BMP lipoprotein family.</text>
</comment>
<dbReference type="AlphaFoldDB" id="A0A255IBK2"/>
<dbReference type="CDD" id="cd06354">
    <property type="entry name" value="PBP1_PrnA-like"/>
    <property type="match status" value="1"/>
</dbReference>
<name>A0A255IBK2_9FIRM</name>
<evidence type="ECO:0000256" key="1">
    <source>
        <dbReference type="ARBA" id="ARBA00004193"/>
    </source>
</evidence>
<reference evidence="10 11" key="1">
    <citation type="journal article" date="2017" name="Genome Announc.">
        <title>Draft Genome Sequence of a Sporulating and Motile Strain of Lachnotalea glycerini Isolated from Water in Quebec City, Canada.</title>
        <authorList>
            <person name="Maheux A.F."/>
            <person name="Boudreau D.K."/>
            <person name="Berube E."/>
            <person name="Boissinot M."/>
            <person name="Raymond F."/>
            <person name="Brodeur S."/>
            <person name="Corbeil J."/>
            <person name="Isabel S."/>
            <person name="Omar R.F."/>
            <person name="Bergeron M.G."/>
        </authorList>
    </citation>
    <scope>NUCLEOTIDE SEQUENCE [LARGE SCALE GENOMIC DNA]</scope>
    <source>
        <strain evidence="10 11">CCRI-19302</strain>
    </source>
</reference>
<dbReference type="InterPro" id="IPR028082">
    <property type="entry name" value="Peripla_BP_I"/>
</dbReference>
<dbReference type="EMBL" id="NOKA02000062">
    <property type="protein sequence ID" value="RDY29824.1"/>
    <property type="molecule type" value="Genomic_DNA"/>
</dbReference>
<evidence type="ECO:0000313" key="10">
    <source>
        <dbReference type="EMBL" id="RDY29824.1"/>
    </source>
</evidence>
<dbReference type="Proteomes" id="UP000247523">
    <property type="component" value="Unassembled WGS sequence"/>
</dbReference>
<dbReference type="PANTHER" id="PTHR34296">
    <property type="entry name" value="TRANSCRIPTIONAL ACTIVATOR PROTEIN MED"/>
    <property type="match status" value="1"/>
</dbReference>
<feature type="signal peptide" evidence="7">
    <location>
        <begin position="1"/>
        <end position="26"/>
    </location>
</feature>
<reference evidence="9 12" key="2">
    <citation type="submission" date="2018-05" db="EMBL/GenBank/DDBJ databases">
        <title>Genomic Encyclopedia of Type Strains, Phase IV (KMG-IV): sequencing the most valuable type-strain genomes for metagenomic binning, comparative biology and taxonomic classification.</title>
        <authorList>
            <person name="Goeker M."/>
        </authorList>
    </citation>
    <scope>NUCLEOTIDE SEQUENCE [LARGE SCALE GENOMIC DNA]</scope>
    <source>
        <strain evidence="9 12">DSM 28816</strain>
    </source>
</reference>
<sequence length="376" mass="41251">MRRLNFLFVLFCVCAGSLFVSGCVDAKDNKEDSKTAKSLANDSEESEEEYEIALVTDLGTIEDKSFNQASWEGIRQYAKEHKITYTYYQPEEGTNDAYLETIDNAIKNGAKLVVCPGFLFETPVFIAQEKYPNVNFILIDGEPQNAANTEYRIDNNVLAILFQEEQAGFLAGYAAVKDKNTKLGFLGGMAVPAVIRYGYGFVQGCDYAASEDNINVEIKYTYTGTFQASSCIEELASSWYQNGIEVIFSCGGAVGNSVIAAAEQNDAKVIGVDVDQSEVSDVVITSAMKMIQKAVYCAIEEYYTNTFPGGTAQTFSAINEGIGIPLENSKFQIFTQSDYENIYAKLVSGEIVINNSVEDSTTADIILSSTTVEYID</sequence>
<dbReference type="PANTHER" id="PTHR34296:SF2">
    <property type="entry name" value="ABC TRANSPORTER GUANOSINE-BINDING PROTEIN NUPN"/>
    <property type="match status" value="1"/>
</dbReference>
<accession>A0A255IBK2</accession>
<evidence type="ECO:0000256" key="2">
    <source>
        <dbReference type="ARBA" id="ARBA00008610"/>
    </source>
</evidence>
<keyword evidence="3" id="KW-1003">Cell membrane</keyword>
<evidence type="ECO:0000313" key="9">
    <source>
        <dbReference type="EMBL" id="PXV91756.1"/>
    </source>
</evidence>
<keyword evidence="11" id="KW-1185">Reference proteome</keyword>
<evidence type="ECO:0000256" key="3">
    <source>
        <dbReference type="ARBA" id="ARBA00022475"/>
    </source>
</evidence>